<accession>A0A0H5QRX5</accession>
<dbReference type="AlphaFoldDB" id="A0A0H5QRX5"/>
<feature type="non-terminal residue" evidence="1">
    <location>
        <position position="1"/>
    </location>
</feature>
<name>A0A0H5QRX5_9EUKA</name>
<proteinExistence type="predicted"/>
<organism evidence="1">
    <name type="scientific">Spongospora subterranea</name>
    <dbReference type="NCBI Taxonomy" id="70186"/>
    <lineage>
        <taxon>Eukaryota</taxon>
        <taxon>Sar</taxon>
        <taxon>Rhizaria</taxon>
        <taxon>Endomyxa</taxon>
        <taxon>Phytomyxea</taxon>
        <taxon>Plasmodiophorida</taxon>
        <taxon>Plasmodiophoridae</taxon>
        <taxon>Spongospora</taxon>
    </lineage>
</organism>
<evidence type="ECO:0000313" key="1">
    <source>
        <dbReference type="EMBL" id="CRZ04281.1"/>
    </source>
</evidence>
<dbReference type="EMBL" id="HACM01003839">
    <property type="protein sequence ID" value="CRZ04281.1"/>
    <property type="molecule type" value="Transcribed_RNA"/>
</dbReference>
<sequence length="102" mass="11399">LAMFIVLLYRPIKLVFKTSTCPSLQRGIIKPCPFVSHAVSAVQSCLTCPFASFLATTTVTANKPEIEKLQNFMQWNGLGSTVCHMQVPLNPSFQLEFCFWAL</sequence>
<protein>
    <submittedName>
        <fullName evidence="1">Uncharacterized protein</fullName>
    </submittedName>
</protein>
<reference evidence="1" key="1">
    <citation type="submission" date="2015-04" db="EMBL/GenBank/DDBJ databases">
        <title>The genome sequence of the plant pathogenic Rhizarian Plasmodiophora brassicae reveals insights in its biotrophic life cycle and the origin of chitin synthesis.</title>
        <authorList>
            <person name="Schwelm A."/>
            <person name="Fogelqvist J."/>
            <person name="Knaust A."/>
            <person name="Julke S."/>
            <person name="Lilja T."/>
            <person name="Dhandapani V."/>
            <person name="Bonilla-Rosso G."/>
            <person name="Karlsson M."/>
            <person name="Shevchenko A."/>
            <person name="Choi S.R."/>
            <person name="Kim H.G."/>
            <person name="Park J.Y."/>
            <person name="Lim Y.P."/>
            <person name="Ludwig-Muller J."/>
            <person name="Dixelius C."/>
        </authorList>
    </citation>
    <scope>NUCLEOTIDE SEQUENCE</scope>
    <source>
        <tissue evidence="1">Potato root galls</tissue>
    </source>
</reference>